<evidence type="ECO:0000256" key="1">
    <source>
        <dbReference type="SAM" id="MobiDB-lite"/>
    </source>
</evidence>
<accession>A0ABQ4S6K3</accession>
<sequence length="174" mass="18087">MHVVPDTLPLGLPLGSEAEFKPAMEGQRGPSSAPLPVAASQGLRPVDPKTPPAKRPTPTVRTTLAQVLGVKLSPDLRLQIAAAAQREGISDSAWLRQRALDALGTVSAPDAASGRRPRVAPEDQAALAGAVRDLGEATVALAAVPSRHADATAALQRARETIVPIVIGFERRPS</sequence>
<protein>
    <recommendedName>
        <fullName evidence="4">Ribbon-helix-helix protein CopG domain-containing protein</fullName>
    </recommendedName>
</protein>
<feature type="region of interest" description="Disordered" evidence="1">
    <location>
        <begin position="1"/>
        <end position="58"/>
    </location>
</feature>
<proteinExistence type="predicted"/>
<reference evidence="2" key="1">
    <citation type="journal article" date="2021" name="Front. Microbiol.">
        <title>Comprehensive Comparative Genomics and Phenotyping of Methylobacterium Species.</title>
        <authorList>
            <person name="Alessa O."/>
            <person name="Ogura Y."/>
            <person name="Fujitani Y."/>
            <person name="Takami H."/>
            <person name="Hayashi T."/>
            <person name="Sahin N."/>
            <person name="Tani A."/>
        </authorList>
    </citation>
    <scope>NUCLEOTIDE SEQUENCE</scope>
    <source>
        <strain evidence="2">DSM 19015</strain>
    </source>
</reference>
<dbReference type="Proteomes" id="UP001055125">
    <property type="component" value="Unassembled WGS sequence"/>
</dbReference>
<comment type="caution">
    <text evidence="2">The sequence shown here is derived from an EMBL/GenBank/DDBJ whole genome shotgun (WGS) entry which is preliminary data.</text>
</comment>
<evidence type="ECO:0008006" key="4">
    <source>
        <dbReference type="Google" id="ProtNLM"/>
    </source>
</evidence>
<evidence type="ECO:0000313" key="3">
    <source>
        <dbReference type="Proteomes" id="UP001055125"/>
    </source>
</evidence>
<reference evidence="2" key="2">
    <citation type="submission" date="2021-08" db="EMBL/GenBank/DDBJ databases">
        <authorList>
            <person name="Tani A."/>
            <person name="Ola A."/>
            <person name="Ogura Y."/>
            <person name="Katsura K."/>
            <person name="Hayashi T."/>
        </authorList>
    </citation>
    <scope>NUCLEOTIDE SEQUENCE</scope>
    <source>
        <strain evidence="2">DSM 19015</strain>
    </source>
</reference>
<dbReference type="EMBL" id="BPQP01000089">
    <property type="protein sequence ID" value="GJD97443.1"/>
    <property type="molecule type" value="Genomic_DNA"/>
</dbReference>
<organism evidence="2 3">
    <name type="scientific">Methylobacterium iners</name>
    <dbReference type="NCBI Taxonomy" id="418707"/>
    <lineage>
        <taxon>Bacteria</taxon>
        <taxon>Pseudomonadati</taxon>
        <taxon>Pseudomonadota</taxon>
        <taxon>Alphaproteobacteria</taxon>
        <taxon>Hyphomicrobiales</taxon>
        <taxon>Methylobacteriaceae</taxon>
        <taxon>Methylobacterium</taxon>
    </lineage>
</organism>
<name>A0ABQ4S6K3_9HYPH</name>
<keyword evidence="3" id="KW-1185">Reference proteome</keyword>
<gene>
    <name evidence="2" type="ORF">OCOJLMKI_4674</name>
</gene>
<evidence type="ECO:0000313" key="2">
    <source>
        <dbReference type="EMBL" id="GJD97443.1"/>
    </source>
</evidence>